<sequence length="165" mass="18174">MSQRFTPSQVVDMSKEKDWPLNLGMLDWDDTKVVFTKRTLLEFLRYTGTTVDTNFSNIQKLPRYATFGKMSDQGEAPPTSDAAPPAMSPSTAQRIMSEPEFGDDALSVAPPSESADGFKPTRRVRTVPGGSSSMSSIFSDEQEAFVPTRKVRERPGGADNIEGLF</sequence>
<evidence type="ECO:0000313" key="3">
    <source>
        <dbReference type="Proteomes" id="UP000053558"/>
    </source>
</evidence>
<dbReference type="Proteomes" id="UP000053558">
    <property type="component" value="Unassembled WGS sequence"/>
</dbReference>
<feature type="region of interest" description="Disordered" evidence="1">
    <location>
        <begin position="68"/>
        <end position="165"/>
    </location>
</feature>
<proteinExistence type="predicted"/>
<evidence type="ECO:0000256" key="1">
    <source>
        <dbReference type="SAM" id="MobiDB-lite"/>
    </source>
</evidence>
<gene>
    <name evidence="2" type="ORF">CONPUDRAFT_141926</name>
</gene>
<reference evidence="3" key="1">
    <citation type="journal article" date="2012" name="Science">
        <title>The Paleozoic origin of enzymatic lignin decomposition reconstructed from 31 fungal genomes.</title>
        <authorList>
            <person name="Floudas D."/>
            <person name="Binder M."/>
            <person name="Riley R."/>
            <person name="Barry K."/>
            <person name="Blanchette R.A."/>
            <person name="Henrissat B."/>
            <person name="Martinez A.T."/>
            <person name="Otillar R."/>
            <person name="Spatafora J.W."/>
            <person name="Yadav J.S."/>
            <person name="Aerts A."/>
            <person name="Benoit I."/>
            <person name="Boyd A."/>
            <person name="Carlson A."/>
            <person name="Copeland A."/>
            <person name="Coutinho P.M."/>
            <person name="de Vries R.P."/>
            <person name="Ferreira P."/>
            <person name="Findley K."/>
            <person name="Foster B."/>
            <person name="Gaskell J."/>
            <person name="Glotzer D."/>
            <person name="Gorecki P."/>
            <person name="Heitman J."/>
            <person name="Hesse C."/>
            <person name="Hori C."/>
            <person name="Igarashi K."/>
            <person name="Jurgens J.A."/>
            <person name="Kallen N."/>
            <person name="Kersten P."/>
            <person name="Kohler A."/>
            <person name="Kuees U."/>
            <person name="Kumar T.K.A."/>
            <person name="Kuo A."/>
            <person name="LaButti K."/>
            <person name="Larrondo L.F."/>
            <person name="Lindquist E."/>
            <person name="Ling A."/>
            <person name="Lombard V."/>
            <person name="Lucas S."/>
            <person name="Lundell T."/>
            <person name="Martin R."/>
            <person name="McLaughlin D.J."/>
            <person name="Morgenstern I."/>
            <person name="Morin E."/>
            <person name="Murat C."/>
            <person name="Nagy L.G."/>
            <person name="Nolan M."/>
            <person name="Ohm R.A."/>
            <person name="Patyshakuliyeva A."/>
            <person name="Rokas A."/>
            <person name="Ruiz-Duenas F.J."/>
            <person name="Sabat G."/>
            <person name="Salamov A."/>
            <person name="Samejima M."/>
            <person name="Schmutz J."/>
            <person name="Slot J.C."/>
            <person name="St John F."/>
            <person name="Stenlid J."/>
            <person name="Sun H."/>
            <person name="Sun S."/>
            <person name="Syed K."/>
            <person name="Tsang A."/>
            <person name="Wiebenga A."/>
            <person name="Young D."/>
            <person name="Pisabarro A."/>
            <person name="Eastwood D.C."/>
            <person name="Martin F."/>
            <person name="Cullen D."/>
            <person name="Grigoriev I.V."/>
            <person name="Hibbett D.S."/>
        </authorList>
    </citation>
    <scope>NUCLEOTIDE SEQUENCE [LARGE SCALE GENOMIC DNA]</scope>
    <source>
        <strain evidence="3">RWD-64-598 SS2</strain>
    </source>
</reference>
<organism evidence="2 3">
    <name type="scientific">Coniophora puteana (strain RWD-64-598)</name>
    <name type="common">Brown rot fungus</name>
    <dbReference type="NCBI Taxonomy" id="741705"/>
    <lineage>
        <taxon>Eukaryota</taxon>
        <taxon>Fungi</taxon>
        <taxon>Dikarya</taxon>
        <taxon>Basidiomycota</taxon>
        <taxon>Agaricomycotina</taxon>
        <taxon>Agaricomycetes</taxon>
        <taxon>Agaricomycetidae</taxon>
        <taxon>Boletales</taxon>
        <taxon>Coniophorineae</taxon>
        <taxon>Coniophoraceae</taxon>
        <taxon>Coniophora</taxon>
    </lineage>
</organism>
<accession>A0A5M3N2Z0</accession>
<dbReference type="OMA" id="NLGMLDW"/>
<dbReference type="RefSeq" id="XP_007764815.1">
    <property type="nucleotide sequence ID" value="XM_007766625.1"/>
</dbReference>
<dbReference type="OrthoDB" id="4062651at2759"/>
<dbReference type="AlphaFoldDB" id="A0A5M3N2Z0"/>
<keyword evidence="3" id="KW-1185">Reference proteome</keyword>
<dbReference type="GeneID" id="19201679"/>
<evidence type="ECO:0000313" key="2">
    <source>
        <dbReference type="EMBL" id="EIW85281.1"/>
    </source>
</evidence>
<comment type="caution">
    <text evidence="2">The sequence shown here is derived from an EMBL/GenBank/DDBJ whole genome shotgun (WGS) entry which is preliminary data.</text>
</comment>
<name>A0A5M3N2Z0_CONPW</name>
<dbReference type="KEGG" id="cput:CONPUDRAFT_141926"/>
<dbReference type="EMBL" id="JH711574">
    <property type="protein sequence ID" value="EIW85281.1"/>
    <property type="molecule type" value="Genomic_DNA"/>
</dbReference>
<protein>
    <submittedName>
        <fullName evidence="2">Uncharacterized protein</fullName>
    </submittedName>
</protein>